<comment type="caution">
    <text evidence="1">The sequence shown here is derived from an EMBL/GenBank/DDBJ whole genome shotgun (WGS) entry which is preliminary data.</text>
</comment>
<dbReference type="Proteomes" id="UP000748332">
    <property type="component" value="Unassembled WGS sequence"/>
</dbReference>
<evidence type="ECO:0000313" key="1">
    <source>
        <dbReference type="EMBL" id="MCA9375043.1"/>
    </source>
</evidence>
<dbReference type="EMBL" id="JAGQLM010000070">
    <property type="protein sequence ID" value="MCA9375043.1"/>
    <property type="molecule type" value="Genomic_DNA"/>
</dbReference>
<name>A0A955I5T4_9BACT</name>
<organism evidence="1 2">
    <name type="scientific">Candidatus Dojkabacteria bacterium</name>
    <dbReference type="NCBI Taxonomy" id="2099670"/>
    <lineage>
        <taxon>Bacteria</taxon>
        <taxon>Candidatus Dojkabacteria</taxon>
    </lineage>
</organism>
<evidence type="ECO:0000313" key="2">
    <source>
        <dbReference type="Proteomes" id="UP000748332"/>
    </source>
</evidence>
<accession>A0A955I5T4</accession>
<reference evidence="1" key="1">
    <citation type="submission" date="2020-04" db="EMBL/GenBank/DDBJ databases">
        <authorList>
            <person name="Zhang T."/>
        </authorList>
    </citation>
    <scope>NUCLEOTIDE SEQUENCE</scope>
    <source>
        <strain evidence="1">HKST-UBA16</strain>
    </source>
</reference>
<dbReference type="AlphaFoldDB" id="A0A955I5T4"/>
<proteinExistence type="predicted"/>
<sequence>PDRADKSGILFAARRFPNKFPPQEFYVEQIKRLFMLLGSKPLYVHIFTDCKEPEALIEELKVQVNEPSIEFGFRKSSRRSENGVIEDFFNLARFEYIIRPQSEFSYMADKIADWKILIYPTVSRWDGDILTVNEVATLRAS</sequence>
<gene>
    <name evidence="1" type="ORF">KC622_01790</name>
</gene>
<feature type="non-terminal residue" evidence="1">
    <location>
        <position position="1"/>
    </location>
</feature>
<reference evidence="1" key="2">
    <citation type="journal article" date="2021" name="Microbiome">
        <title>Successional dynamics and alternative stable states in a saline activated sludge microbial community over 9 years.</title>
        <authorList>
            <person name="Wang Y."/>
            <person name="Ye J."/>
            <person name="Ju F."/>
            <person name="Liu L."/>
            <person name="Boyd J.A."/>
            <person name="Deng Y."/>
            <person name="Parks D.H."/>
            <person name="Jiang X."/>
            <person name="Yin X."/>
            <person name="Woodcroft B.J."/>
            <person name="Tyson G.W."/>
            <person name="Hugenholtz P."/>
            <person name="Polz M.F."/>
            <person name="Zhang T."/>
        </authorList>
    </citation>
    <scope>NUCLEOTIDE SEQUENCE</scope>
    <source>
        <strain evidence="1">HKST-UBA16</strain>
    </source>
</reference>
<protein>
    <submittedName>
        <fullName evidence="1">Uncharacterized protein</fullName>
    </submittedName>
</protein>